<feature type="transmembrane region" description="Helical" evidence="2">
    <location>
        <begin position="62"/>
        <end position="83"/>
    </location>
</feature>
<dbReference type="Proteomes" id="UP000029004">
    <property type="component" value="Unassembled WGS sequence"/>
</dbReference>
<keyword evidence="2" id="KW-0472">Membrane</keyword>
<feature type="region of interest" description="Disordered" evidence="1">
    <location>
        <begin position="1"/>
        <end position="20"/>
    </location>
</feature>
<keyword evidence="4" id="KW-1185">Reference proteome</keyword>
<evidence type="ECO:0000313" key="3">
    <source>
        <dbReference type="EMBL" id="KFI97407.1"/>
    </source>
</evidence>
<dbReference type="AlphaFoldDB" id="A0A087DPF7"/>
<keyword evidence="2" id="KW-0812">Transmembrane</keyword>
<evidence type="ECO:0000256" key="1">
    <source>
        <dbReference type="SAM" id="MobiDB-lite"/>
    </source>
</evidence>
<evidence type="ECO:0000313" key="4">
    <source>
        <dbReference type="Proteomes" id="UP000029004"/>
    </source>
</evidence>
<protein>
    <submittedName>
        <fullName evidence="3">Uncharacterized protein</fullName>
    </submittedName>
</protein>
<dbReference type="STRING" id="762211.BSTEL_0128"/>
<accession>A0A087DPF7</accession>
<gene>
    <name evidence="3" type="ORF">BSTEL_0128</name>
</gene>
<dbReference type="EMBL" id="JGZP01000012">
    <property type="protein sequence ID" value="KFI97407.1"/>
    <property type="molecule type" value="Genomic_DNA"/>
</dbReference>
<reference evidence="3 4" key="1">
    <citation type="submission" date="2014-03" db="EMBL/GenBank/DDBJ databases">
        <title>Genomics of Bifidobacteria.</title>
        <authorList>
            <person name="Ventura M."/>
            <person name="Milani C."/>
            <person name="Lugli G.A."/>
        </authorList>
    </citation>
    <scope>NUCLEOTIDE SEQUENCE [LARGE SCALE GENOMIC DNA]</scope>
    <source>
        <strain evidence="3 4">DSM 23968</strain>
    </source>
</reference>
<evidence type="ECO:0000256" key="2">
    <source>
        <dbReference type="SAM" id="Phobius"/>
    </source>
</evidence>
<comment type="caution">
    <text evidence="3">The sequence shown here is derived from an EMBL/GenBank/DDBJ whole genome shotgun (WGS) entry which is preliminary data.</text>
</comment>
<dbReference type="eggNOG" id="ENOG5031YXU">
    <property type="taxonomic scope" value="Bacteria"/>
</dbReference>
<proteinExistence type="predicted"/>
<feature type="transmembrane region" description="Helical" evidence="2">
    <location>
        <begin position="150"/>
        <end position="167"/>
    </location>
</feature>
<feature type="transmembrane region" description="Helical" evidence="2">
    <location>
        <begin position="219"/>
        <end position="240"/>
    </location>
</feature>
<name>A0A087DPF7_9BIFI</name>
<keyword evidence="2" id="KW-1133">Transmembrane helix</keyword>
<feature type="transmembrane region" description="Helical" evidence="2">
    <location>
        <begin position="31"/>
        <end position="50"/>
    </location>
</feature>
<sequence>MRRHNNNDDRKDSEANVPDRTKRRGVARMDILWVGMAVTTIGLSGVGMLIDDPRLIPVPLWLSMTTCAMLTLAGLGLIITAFVRPCTSAGDEPQTTRLASRPTSRQTRWTRIRMFAAAGIVLAWMAVFIIAGGIRYGWAGAAFRGWWTSSLWWLVPVVVFLIGGIVTERDPFSVPREDERELLIKTKAAATTSRIMVLVCVGAEVLLMEASFAFGSKPLMYVGLGFLAALVIHTTVSMIVRSYYDNRM</sequence>
<feature type="transmembrane region" description="Helical" evidence="2">
    <location>
        <begin position="114"/>
        <end position="138"/>
    </location>
</feature>
<organism evidence="3 4">
    <name type="scientific">Bifidobacterium stellenboschense</name>
    <dbReference type="NCBI Taxonomy" id="762211"/>
    <lineage>
        <taxon>Bacteria</taxon>
        <taxon>Bacillati</taxon>
        <taxon>Actinomycetota</taxon>
        <taxon>Actinomycetes</taxon>
        <taxon>Bifidobacteriales</taxon>
        <taxon>Bifidobacteriaceae</taxon>
        <taxon>Bifidobacterium</taxon>
    </lineage>
</organism>
<feature type="transmembrane region" description="Helical" evidence="2">
    <location>
        <begin position="188"/>
        <end position="207"/>
    </location>
</feature>